<protein>
    <submittedName>
        <fullName evidence="2">Uncharacterized protein</fullName>
    </submittedName>
</protein>
<proteinExistence type="predicted"/>
<keyword evidence="3" id="KW-1185">Reference proteome</keyword>
<feature type="region of interest" description="Disordered" evidence="1">
    <location>
        <begin position="115"/>
        <end position="165"/>
    </location>
</feature>
<feature type="compositionally biased region" description="Polar residues" evidence="1">
    <location>
        <begin position="15"/>
        <end position="29"/>
    </location>
</feature>
<evidence type="ECO:0000313" key="2">
    <source>
        <dbReference type="EMBL" id="CTP90474.1"/>
    </source>
</evidence>
<feature type="region of interest" description="Disordered" evidence="1">
    <location>
        <begin position="1"/>
        <end position="29"/>
    </location>
</feature>
<dbReference type="Proteomes" id="UP000046187">
    <property type="component" value="Unassembled WGS sequence"/>
</dbReference>
<dbReference type="AlphaFoldDB" id="A0A0K3A203"/>
<name>A0A0K3A203_9XANT</name>
<organism evidence="2 3">
    <name type="scientific">Xanthomonas graminis pv. arrhenatheri LMG 727</name>
    <dbReference type="NCBI Taxonomy" id="1195923"/>
    <lineage>
        <taxon>Bacteria</taxon>
        <taxon>Pseudomonadati</taxon>
        <taxon>Pseudomonadota</taxon>
        <taxon>Gammaproteobacteria</taxon>
        <taxon>Lysobacterales</taxon>
        <taxon>Lysobacteraceae</taxon>
        <taxon>Xanthomonas</taxon>
        <taxon>Xanthomonas translucens group</taxon>
        <taxon>Xanthomonas graminis</taxon>
    </lineage>
</organism>
<feature type="compositionally biased region" description="Basic residues" evidence="1">
    <location>
        <begin position="1"/>
        <end position="11"/>
    </location>
</feature>
<evidence type="ECO:0000313" key="3">
    <source>
        <dbReference type="Proteomes" id="UP000046187"/>
    </source>
</evidence>
<evidence type="ECO:0000256" key="1">
    <source>
        <dbReference type="SAM" id="MobiDB-lite"/>
    </source>
</evidence>
<reference evidence="3" key="1">
    <citation type="submission" date="2015-07" db="EMBL/GenBank/DDBJ databases">
        <authorList>
            <person name="Wibberg D."/>
        </authorList>
    </citation>
    <scope>NUCLEOTIDE SEQUENCE [LARGE SCALE GENOMIC DNA]</scope>
</reference>
<dbReference type="EMBL" id="CXOI01000053">
    <property type="protein sequence ID" value="CTP90474.1"/>
    <property type="molecule type" value="Genomic_DNA"/>
</dbReference>
<gene>
    <name evidence="2" type="ORF">XTALMG727_3088</name>
</gene>
<accession>A0A0K3A203</accession>
<sequence>MPRHSVRHTHHTSSAPSTLAPSDTASASHGCTRASASVASTTESSLSEAIQLLAGSGEVFSKAREPAFKTWLVSATPAPVASAPAPRWPSWDSVAAARNAPAGIRVRVCSRSQAESTPGILSAKNSARASVPEVPSTHHDSVACSAGGNCSQPHRPARPSPNTVR</sequence>